<dbReference type="PANTHER" id="PTHR40037:SF1">
    <property type="entry name" value="PHOSPHOESTERASE SAOUHSC_00951-RELATED"/>
    <property type="match status" value="1"/>
</dbReference>
<dbReference type="GO" id="GO:0016874">
    <property type="term" value="F:ligase activity"/>
    <property type="evidence" value="ECO:0007669"/>
    <property type="project" value="UniProtKB-KW"/>
</dbReference>
<evidence type="ECO:0000313" key="1">
    <source>
        <dbReference type="EMBL" id="NVO30386.1"/>
    </source>
</evidence>
<dbReference type="PANTHER" id="PTHR40037">
    <property type="entry name" value="PHOSPHOESTERASE YJCG-RELATED"/>
    <property type="match status" value="1"/>
</dbReference>
<comment type="caution">
    <text evidence="1">The sequence shown here is derived from an EMBL/GenBank/DDBJ whole genome shotgun (WGS) entry which is preliminary data.</text>
</comment>
<proteinExistence type="predicted"/>
<dbReference type="InterPro" id="IPR050580">
    <property type="entry name" value="2H_phosphoesterase_YjcG-like"/>
</dbReference>
<dbReference type="SUPFAM" id="SSF55144">
    <property type="entry name" value="LigT-like"/>
    <property type="match status" value="1"/>
</dbReference>
<dbReference type="EMBL" id="JABKAU010000005">
    <property type="protein sequence ID" value="NVO30386.1"/>
    <property type="molecule type" value="Genomic_DNA"/>
</dbReference>
<keyword evidence="1" id="KW-0436">Ligase</keyword>
<dbReference type="AlphaFoldDB" id="A0A7Y7PM69"/>
<organism evidence="1 2">
    <name type="scientific">Hymenobacter lapidiphilus</name>
    <dbReference type="NCBI Taxonomy" id="2608003"/>
    <lineage>
        <taxon>Bacteria</taxon>
        <taxon>Pseudomonadati</taxon>
        <taxon>Bacteroidota</taxon>
        <taxon>Cytophagia</taxon>
        <taxon>Cytophagales</taxon>
        <taxon>Hymenobacteraceae</taxon>
        <taxon>Hymenobacter</taxon>
    </lineage>
</organism>
<protein>
    <submittedName>
        <fullName evidence="1">2'-5' RNA ligase family protein</fullName>
    </submittedName>
</protein>
<dbReference type="InterPro" id="IPR009097">
    <property type="entry name" value="Cyclic_Pdiesterase"/>
</dbReference>
<evidence type="ECO:0000313" key="2">
    <source>
        <dbReference type="Proteomes" id="UP000565521"/>
    </source>
</evidence>
<dbReference type="Gene3D" id="3.90.1140.10">
    <property type="entry name" value="Cyclic phosphodiesterase"/>
    <property type="match status" value="1"/>
</dbReference>
<accession>A0A7Y7PM69</accession>
<keyword evidence="2" id="KW-1185">Reference proteome</keyword>
<dbReference type="Proteomes" id="UP000565521">
    <property type="component" value="Unassembled WGS sequence"/>
</dbReference>
<name>A0A7Y7PM69_9BACT</name>
<reference evidence="1 2" key="1">
    <citation type="submission" date="2020-05" db="EMBL/GenBank/DDBJ databases">
        <title>Hymenobacter terrestris sp. nov. and Hymenobacter lapidiphilus sp. nov., isolated from regoliths in Antarctica.</title>
        <authorList>
            <person name="Sedlacek I."/>
            <person name="Pantucek R."/>
            <person name="Zeman M."/>
            <person name="Holochova P."/>
            <person name="Kralova S."/>
            <person name="Stankova E."/>
            <person name="Sedo O."/>
            <person name="Micenkova L."/>
            <person name="Svec P."/>
            <person name="Gupta V."/>
            <person name="Sood U."/>
            <person name="Korpole U.S."/>
            <person name="Lal R."/>
        </authorList>
    </citation>
    <scope>NUCLEOTIDE SEQUENCE [LARGE SCALE GENOMIC DNA]</scope>
    <source>
        <strain evidence="1 2">P5342</strain>
    </source>
</reference>
<dbReference type="Pfam" id="PF13563">
    <property type="entry name" value="2_5_RNA_ligase2"/>
    <property type="match status" value="1"/>
</dbReference>
<gene>
    <name evidence="1" type="ORF">HW554_04130</name>
</gene>
<sequence>MIDAPLILTLLLDEEAQQHFDQLRTAHFPPARNYLRAHITLFHHLPGADHASIAQQLQAIAAATPPLPLRVAGVRFLGQGVAYFLENDQLRQLHHELQTRWAATLRPQDIQPLRPHITVQNKVAAAVARTLYEQLSADFEPYNVTGTGLALWAYRGGPWEALAQFPFEGKGELDLTGGQQ</sequence>